<dbReference type="GO" id="GO:0006364">
    <property type="term" value="P:rRNA processing"/>
    <property type="evidence" value="ECO:0007669"/>
    <property type="project" value="UniProtKB-KW"/>
</dbReference>
<sequence>MQNSSILCCSSNSLYFSTSQLCRLLPGKQINSGPNFSFSSKLPWTSLHLRLASRINIRSASTQELVETTSGFVETGYIYGVHGFQGEVQVKLTTDFPELRFSKPGTRWLKQQMSGTETLQEIELVEGRGHPGQSWIVRFNDINTVEQAQKLVGSTILVTDEDRPVLEEGEFYTHDLIGMRVILKESGEPVGTVVNVFNSGASDLLHVKLTSSKYTPEHVKKSEIAGSDSGPLVWVPFVEAIVPTVDLEKREMLITPPKGLLELNIRSDERSKKERRELVCKVNPKRDNRNALLGLVDSCKANVGIRLFKHSTYEEDFDVVLSMSFLRKLVKQINKLQFQAVLSSNSYIEKVDKDWIDVIPTSPNSYEFRCSIYSCLNATPINKVCILDSIDS</sequence>
<dbReference type="SUPFAM" id="SSF50447">
    <property type="entry name" value="Translation proteins"/>
    <property type="match status" value="1"/>
</dbReference>
<proteinExistence type="inferred from homology"/>
<evidence type="ECO:0000313" key="8">
    <source>
        <dbReference type="Proteomes" id="UP000231279"/>
    </source>
</evidence>
<dbReference type="InterPro" id="IPR036976">
    <property type="entry name" value="RimM_N_sf"/>
</dbReference>
<keyword evidence="4" id="KW-0143">Chaperone</keyword>
<evidence type="ECO:0000313" key="7">
    <source>
        <dbReference type="EMBL" id="PIN13825.1"/>
    </source>
</evidence>
<keyword evidence="2" id="KW-0690">Ribosome biogenesis</keyword>
<evidence type="ECO:0000259" key="6">
    <source>
        <dbReference type="Pfam" id="PF24986"/>
    </source>
</evidence>
<dbReference type="InterPro" id="IPR002676">
    <property type="entry name" value="RimM_N"/>
</dbReference>
<dbReference type="InterPro" id="IPR011033">
    <property type="entry name" value="PRC_barrel-like_sf"/>
</dbReference>
<evidence type="ECO:0000259" key="5">
    <source>
        <dbReference type="Pfam" id="PF01782"/>
    </source>
</evidence>
<feature type="domain" description="Ribosome maturation factor RimM PRC barrel" evidence="6">
    <location>
        <begin position="174"/>
        <end position="260"/>
    </location>
</feature>
<gene>
    <name evidence="7" type="ORF">CDL12_13553</name>
</gene>
<dbReference type="OrthoDB" id="532420at2759"/>
<dbReference type="SUPFAM" id="SSF50346">
    <property type="entry name" value="PRC-barrel domain"/>
    <property type="match status" value="1"/>
</dbReference>
<keyword evidence="3" id="KW-0698">rRNA processing</keyword>
<dbReference type="InterPro" id="IPR009000">
    <property type="entry name" value="Transl_B-barrel_sf"/>
</dbReference>
<dbReference type="Pfam" id="PF01782">
    <property type="entry name" value="RimM"/>
    <property type="match status" value="1"/>
</dbReference>
<dbReference type="InterPro" id="IPR056792">
    <property type="entry name" value="PRC_RimM"/>
</dbReference>
<dbReference type="GO" id="GO:0005840">
    <property type="term" value="C:ribosome"/>
    <property type="evidence" value="ECO:0007669"/>
    <property type="project" value="InterPro"/>
</dbReference>
<dbReference type="AlphaFoldDB" id="A0A2G9H8I1"/>
<dbReference type="GO" id="GO:0043022">
    <property type="term" value="F:ribosome binding"/>
    <property type="evidence" value="ECO:0007669"/>
    <property type="project" value="InterPro"/>
</dbReference>
<dbReference type="STRING" id="429701.A0A2G9H8I1"/>
<dbReference type="NCBIfam" id="TIGR02273">
    <property type="entry name" value="16S_RimM"/>
    <property type="match status" value="1"/>
</dbReference>
<reference evidence="8" key="1">
    <citation type="journal article" date="2018" name="Gigascience">
        <title>Genome assembly of the Pink Ipe (Handroanthus impetiginosus, Bignoniaceae), a highly valued, ecologically keystone Neotropical timber forest tree.</title>
        <authorList>
            <person name="Silva-Junior O.B."/>
            <person name="Grattapaglia D."/>
            <person name="Novaes E."/>
            <person name="Collevatti R.G."/>
        </authorList>
    </citation>
    <scope>NUCLEOTIDE SEQUENCE [LARGE SCALE GENOMIC DNA]</scope>
    <source>
        <strain evidence="8">cv. UFG-1</strain>
    </source>
</reference>
<dbReference type="Proteomes" id="UP000231279">
    <property type="component" value="Unassembled WGS sequence"/>
</dbReference>
<feature type="domain" description="RimM N-terminal" evidence="5">
    <location>
        <begin position="75"/>
        <end position="161"/>
    </location>
</feature>
<keyword evidence="1" id="KW-0963">Cytoplasm</keyword>
<comment type="caution">
    <text evidence="7">The sequence shown here is derived from an EMBL/GenBank/DDBJ whole genome shotgun (WGS) entry which is preliminary data.</text>
</comment>
<evidence type="ECO:0000256" key="2">
    <source>
        <dbReference type="ARBA" id="ARBA00022517"/>
    </source>
</evidence>
<dbReference type="EMBL" id="NKXS01002402">
    <property type="protein sequence ID" value="PIN13825.1"/>
    <property type="molecule type" value="Genomic_DNA"/>
</dbReference>
<dbReference type="Gene3D" id="2.30.30.240">
    <property type="entry name" value="PRC-barrel domain"/>
    <property type="match status" value="1"/>
</dbReference>
<protein>
    <recommendedName>
        <fullName evidence="9">16S rRNA processing protein RimM</fullName>
    </recommendedName>
</protein>
<dbReference type="InterPro" id="IPR011961">
    <property type="entry name" value="RimM"/>
</dbReference>
<dbReference type="FunFam" id="2.30.30.240:FF:000002">
    <property type="entry name" value="Ribosome maturation factor rimM"/>
    <property type="match status" value="1"/>
</dbReference>
<evidence type="ECO:0000256" key="3">
    <source>
        <dbReference type="ARBA" id="ARBA00022552"/>
    </source>
</evidence>
<accession>A0A2G9H8I1</accession>
<dbReference type="Gene3D" id="2.40.30.60">
    <property type="entry name" value="RimM"/>
    <property type="match status" value="1"/>
</dbReference>
<evidence type="ECO:0008006" key="9">
    <source>
        <dbReference type="Google" id="ProtNLM"/>
    </source>
</evidence>
<dbReference type="PANTHER" id="PTHR33692:SF1">
    <property type="entry name" value="RIBOSOME MATURATION FACTOR RIMM"/>
    <property type="match status" value="1"/>
</dbReference>
<keyword evidence="8" id="KW-1185">Reference proteome</keyword>
<organism evidence="7 8">
    <name type="scientific">Handroanthus impetiginosus</name>
    <dbReference type="NCBI Taxonomy" id="429701"/>
    <lineage>
        <taxon>Eukaryota</taxon>
        <taxon>Viridiplantae</taxon>
        <taxon>Streptophyta</taxon>
        <taxon>Embryophyta</taxon>
        <taxon>Tracheophyta</taxon>
        <taxon>Spermatophyta</taxon>
        <taxon>Magnoliopsida</taxon>
        <taxon>eudicotyledons</taxon>
        <taxon>Gunneridae</taxon>
        <taxon>Pentapetalae</taxon>
        <taxon>asterids</taxon>
        <taxon>lamiids</taxon>
        <taxon>Lamiales</taxon>
        <taxon>Bignoniaceae</taxon>
        <taxon>Crescentiina</taxon>
        <taxon>Tabebuia alliance</taxon>
        <taxon>Handroanthus</taxon>
    </lineage>
</organism>
<evidence type="ECO:0000256" key="4">
    <source>
        <dbReference type="ARBA" id="ARBA00023186"/>
    </source>
</evidence>
<dbReference type="HAMAP" id="MF_00014">
    <property type="entry name" value="Ribosome_mat_RimM"/>
    <property type="match status" value="1"/>
</dbReference>
<dbReference type="PANTHER" id="PTHR33692">
    <property type="entry name" value="RIBOSOME MATURATION FACTOR RIMM"/>
    <property type="match status" value="1"/>
</dbReference>
<name>A0A2G9H8I1_9LAMI</name>
<evidence type="ECO:0000256" key="1">
    <source>
        <dbReference type="ARBA" id="ARBA00022490"/>
    </source>
</evidence>
<dbReference type="Pfam" id="PF24986">
    <property type="entry name" value="PRC_RimM"/>
    <property type="match status" value="1"/>
</dbReference>